<dbReference type="AlphaFoldDB" id="A0AAN6TTU6"/>
<evidence type="ECO:0000313" key="3">
    <source>
        <dbReference type="Proteomes" id="UP001302602"/>
    </source>
</evidence>
<keyword evidence="1" id="KW-1133">Transmembrane helix</keyword>
<proteinExistence type="predicted"/>
<keyword evidence="1" id="KW-0812">Transmembrane</keyword>
<protein>
    <submittedName>
        <fullName evidence="2">Uncharacterized protein</fullName>
    </submittedName>
</protein>
<reference evidence="2" key="2">
    <citation type="submission" date="2023-05" db="EMBL/GenBank/DDBJ databases">
        <authorList>
            <consortium name="Lawrence Berkeley National Laboratory"/>
            <person name="Steindorff A."/>
            <person name="Hensen N."/>
            <person name="Bonometti L."/>
            <person name="Westerberg I."/>
            <person name="Brannstrom I.O."/>
            <person name="Guillou S."/>
            <person name="Cros-Aarteil S."/>
            <person name="Calhoun S."/>
            <person name="Haridas S."/>
            <person name="Kuo A."/>
            <person name="Mondo S."/>
            <person name="Pangilinan J."/>
            <person name="Riley R."/>
            <person name="Labutti K."/>
            <person name="Andreopoulos B."/>
            <person name="Lipzen A."/>
            <person name="Chen C."/>
            <person name="Yanf M."/>
            <person name="Daum C."/>
            <person name="Ng V."/>
            <person name="Clum A."/>
            <person name="Ohm R."/>
            <person name="Martin F."/>
            <person name="Silar P."/>
            <person name="Natvig D."/>
            <person name="Lalanne C."/>
            <person name="Gautier V."/>
            <person name="Ament-Velasquez S.L."/>
            <person name="Kruys A."/>
            <person name="Hutchinson M.I."/>
            <person name="Powell A.J."/>
            <person name="Barry K."/>
            <person name="Miller A.N."/>
            <person name="Grigoriev I.V."/>
            <person name="Debuchy R."/>
            <person name="Gladieux P."/>
            <person name="Thoren M.H."/>
            <person name="Johannesson H."/>
        </authorList>
    </citation>
    <scope>NUCLEOTIDE SEQUENCE</scope>
    <source>
        <strain evidence="2">CBS 731.68</strain>
    </source>
</reference>
<feature type="transmembrane region" description="Helical" evidence="1">
    <location>
        <begin position="12"/>
        <end position="35"/>
    </location>
</feature>
<evidence type="ECO:0000256" key="1">
    <source>
        <dbReference type="SAM" id="Phobius"/>
    </source>
</evidence>
<comment type="caution">
    <text evidence="2">The sequence shown here is derived from an EMBL/GenBank/DDBJ whole genome shotgun (WGS) entry which is preliminary data.</text>
</comment>
<name>A0AAN6TTU6_9PEZI</name>
<reference evidence="2" key="1">
    <citation type="journal article" date="2023" name="Mol. Phylogenet. Evol.">
        <title>Genome-scale phylogeny and comparative genomics of the fungal order Sordariales.</title>
        <authorList>
            <person name="Hensen N."/>
            <person name="Bonometti L."/>
            <person name="Westerberg I."/>
            <person name="Brannstrom I.O."/>
            <person name="Guillou S."/>
            <person name="Cros-Aarteil S."/>
            <person name="Calhoun S."/>
            <person name="Haridas S."/>
            <person name="Kuo A."/>
            <person name="Mondo S."/>
            <person name="Pangilinan J."/>
            <person name="Riley R."/>
            <person name="LaButti K."/>
            <person name="Andreopoulos B."/>
            <person name="Lipzen A."/>
            <person name="Chen C."/>
            <person name="Yan M."/>
            <person name="Daum C."/>
            <person name="Ng V."/>
            <person name="Clum A."/>
            <person name="Steindorff A."/>
            <person name="Ohm R.A."/>
            <person name="Martin F."/>
            <person name="Silar P."/>
            <person name="Natvig D.O."/>
            <person name="Lalanne C."/>
            <person name="Gautier V."/>
            <person name="Ament-Velasquez S.L."/>
            <person name="Kruys A."/>
            <person name="Hutchinson M.I."/>
            <person name="Powell A.J."/>
            <person name="Barry K."/>
            <person name="Miller A.N."/>
            <person name="Grigoriev I.V."/>
            <person name="Debuchy R."/>
            <person name="Gladieux P."/>
            <person name="Hiltunen Thoren M."/>
            <person name="Johannesson H."/>
        </authorList>
    </citation>
    <scope>NUCLEOTIDE SEQUENCE</scope>
    <source>
        <strain evidence="2">CBS 731.68</strain>
    </source>
</reference>
<organism evidence="2 3">
    <name type="scientific">Parathielavia appendiculata</name>
    <dbReference type="NCBI Taxonomy" id="2587402"/>
    <lineage>
        <taxon>Eukaryota</taxon>
        <taxon>Fungi</taxon>
        <taxon>Dikarya</taxon>
        <taxon>Ascomycota</taxon>
        <taxon>Pezizomycotina</taxon>
        <taxon>Sordariomycetes</taxon>
        <taxon>Sordariomycetidae</taxon>
        <taxon>Sordariales</taxon>
        <taxon>Chaetomiaceae</taxon>
        <taxon>Parathielavia</taxon>
    </lineage>
</organism>
<dbReference type="EMBL" id="MU853239">
    <property type="protein sequence ID" value="KAK4120344.1"/>
    <property type="molecule type" value="Genomic_DNA"/>
</dbReference>
<dbReference type="Proteomes" id="UP001302602">
    <property type="component" value="Unassembled WGS sequence"/>
</dbReference>
<evidence type="ECO:0000313" key="2">
    <source>
        <dbReference type="EMBL" id="KAK4120344.1"/>
    </source>
</evidence>
<keyword evidence="3" id="KW-1185">Reference proteome</keyword>
<dbReference type="GeneID" id="87822776"/>
<gene>
    <name evidence="2" type="ORF">N657DRAFT_159033</name>
</gene>
<sequence length="97" mass="11228">MIVPVPARCFLFLFSFFFFICGLYRWICGIYLGLYQTSLHRRRPMDASTWIRIAQRHVTRHNLSRAGIGRLIELRCKCACLASGGIDDYKVGHVSLF</sequence>
<keyword evidence="1" id="KW-0472">Membrane</keyword>
<accession>A0AAN6TTU6</accession>
<dbReference type="RefSeq" id="XP_062644115.1">
    <property type="nucleotide sequence ID" value="XM_062786010.1"/>
</dbReference>